<feature type="binding site" evidence="9">
    <location>
        <position position="43"/>
    </location>
    <ligand>
        <name>substrate</name>
    </ligand>
</feature>
<protein>
    <recommendedName>
        <fullName evidence="9">Phosphopantetheine adenylyltransferase</fullName>
        <ecNumber evidence="9">2.7.7.3</ecNumber>
    </recommendedName>
    <alternativeName>
        <fullName evidence="9">Dephospho-CoA pyrophosphorylase</fullName>
    </alternativeName>
    <alternativeName>
        <fullName evidence="9">Pantetheine-phosphate adenylyltransferase</fullName>
        <shortName evidence="9">PPAT</shortName>
    </alternativeName>
</protein>
<feature type="region of interest" description="Disordered" evidence="10">
    <location>
        <begin position="195"/>
        <end position="219"/>
    </location>
</feature>
<keyword evidence="7 9" id="KW-0173">Coenzyme A biosynthesis</keyword>
<comment type="cofactor">
    <cofactor evidence="9">
        <name>Mg(2+)</name>
        <dbReference type="ChEBI" id="CHEBI:18420"/>
    </cofactor>
</comment>
<dbReference type="STRING" id="1173027.Mic7113_5640"/>
<dbReference type="SUPFAM" id="SSF52374">
    <property type="entry name" value="Nucleotidylyl transferase"/>
    <property type="match status" value="1"/>
</dbReference>
<dbReference type="Pfam" id="PF01467">
    <property type="entry name" value="CTP_transf_like"/>
    <property type="match status" value="1"/>
</dbReference>
<keyword evidence="1 9" id="KW-0963">Cytoplasm</keyword>
<keyword evidence="3 9" id="KW-0548">Nucleotidyltransferase</keyword>
<keyword evidence="4 9" id="KW-0547">Nucleotide-binding</keyword>
<dbReference type="PANTHER" id="PTHR21342:SF1">
    <property type="entry name" value="PHOSPHOPANTETHEINE ADENYLYLTRANSFERASE"/>
    <property type="match status" value="1"/>
</dbReference>
<feature type="binding site" evidence="9">
    <location>
        <position position="107"/>
    </location>
    <ligand>
        <name>substrate</name>
    </ligand>
</feature>
<dbReference type="GO" id="GO:0005524">
    <property type="term" value="F:ATP binding"/>
    <property type="evidence" value="ECO:0007669"/>
    <property type="project" value="UniProtKB-KW"/>
</dbReference>
<comment type="pathway">
    <text evidence="9">Cofactor biosynthesis; coenzyme A biosynthesis; CoA from (R)-pantothenate: step 4/5.</text>
</comment>
<feature type="site" description="Transition state stabilizer" evidence="9">
    <location>
        <position position="51"/>
    </location>
</feature>
<proteinExistence type="inferred from homology"/>
<sequence length="219" mass="24633">MQLIQDVRLTLLSALNHKIAIARYNASVSSPDTPQVIAIYPGSFDPITLGHLDIIERGSRLFDHVIVAVLRNPDKSPLFTVQERIEQIRRCTPHLSNVEVDSFNGLTVEYARLKNAKVLLRGLRAVSDFEKELQMAHTNQTLWDEIETVFLATSNEYSFLSSSVVKEIAKFGGSVNHLVPQQVALDICRCYTETHPGATPPTETNPTTQVNHRRMDREV</sequence>
<dbReference type="GO" id="GO:0015937">
    <property type="term" value="P:coenzyme A biosynthetic process"/>
    <property type="evidence" value="ECO:0007669"/>
    <property type="project" value="UniProtKB-UniRule"/>
</dbReference>
<dbReference type="GO" id="GO:0004595">
    <property type="term" value="F:pantetheine-phosphate adenylyltransferase activity"/>
    <property type="evidence" value="ECO:0007669"/>
    <property type="project" value="UniProtKB-UniRule"/>
</dbReference>
<evidence type="ECO:0000256" key="3">
    <source>
        <dbReference type="ARBA" id="ARBA00022695"/>
    </source>
</evidence>
<name>K9WM55_9CYAN</name>
<reference evidence="12 13" key="1">
    <citation type="submission" date="2012-06" db="EMBL/GenBank/DDBJ databases">
        <title>Finished chromosome of genome of Microcoleus sp. PCC 7113.</title>
        <authorList>
            <consortium name="US DOE Joint Genome Institute"/>
            <person name="Gugger M."/>
            <person name="Coursin T."/>
            <person name="Rippka R."/>
            <person name="Tandeau De Marsac N."/>
            <person name="Huntemann M."/>
            <person name="Wei C.-L."/>
            <person name="Han J."/>
            <person name="Detter J.C."/>
            <person name="Han C."/>
            <person name="Tapia R."/>
            <person name="Chen A."/>
            <person name="Kyrpides N."/>
            <person name="Mavromatis K."/>
            <person name="Markowitz V."/>
            <person name="Szeto E."/>
            <person name="Ivanova N."/>
            <person name="Pagani I."/>
            <person name="Pati A."/>
            <person name="Goodwin L."/>
            <person name="Nordberg H.P."/>
            <person name="Cantor M.N."/>
            <person name="Hua S.X."/>
            <person name="Woyke T."/>
            <person name="Kerfeld C.A."/>
        </authorList>
    </citation>
    <scope>NUCLEOTIDE SEQUENCE [LARGE SCALE GENOMIC DNA]</scope>
    <source>
        <strain evidence="12 13">PCC 7113</strain>
    </source>
</reference>
<dbReference type="AlphaFoldDB" id="K9WM55"/>
<evidence type="ECO:0000256" key="5">
    <source>
        <dbReference type="ARBA" id="ARBA00022840"/>
    </source>
</evidence>
<keyword evidence="2 9" id="KW-0808">Transferase</keyword>
<dbReference type="HOGENOM" id="CLU_100149_0_0_3"/>
<dbReference type="InterPro" id="IPR004821">
    <property type="entry name" value="Cyt_trans-like"/>
</dbReference>
<evidence type="ECO:0000256" key="9">
    <source>
        <dbReference type="HAMAP-Rule" id="MF_00151"/>
    </source>
</evidence>
<evidence type="ECO:0000259" key="11">
    <source>
        <dbReference type="Pfam" id="PF01467"/>
    </source>
</evidence>
<feature type="binding site" evidence="9">
    <location>
        <position position="51"/>
    </location>
    <ligand>
        <name>ATP</name>
        <dbReference type="ChEBI" id="CHEBI:30616"/>
    </ligand>
</feature>
<evidence type="ECO:0000256" key="10">
    <source>
        <dbReference type="SAM" id="MobiDB-lite"/>
    </source>
</evidence>
<comment type="subcellular location">
    <subcellularLocation>
        <location evidence="9">Cytoplasm</location>
    </subcellularLocation>
</comment>
<dbReference type="UniPathway" id="UPA00241">
    <property type="reaction ID" value="UER00355"/>
</dbReference>
<keyword evidence="13" id="KW-1185">Reference proteome</keyword>
<dbReference type="HAMAP" id="MF_00151">
    <property type="entry name" value="PPAT_bact"/>
    <property type="match status" value="1"/>
</dbReference>
<feature type="binding site" evidence="9">
    <location>
        <position position="132"/>
    </location>
    <ligand>
        <name>ATP</name>
        <dbReference type="ChEBI" id="CHEBI:30616"/>
    </ligand>
</feature>
<dbReference type="GO" id="GO:0005737">
    <property type="term" value="C:cytoplasm"/>
    <property type="evidence" value="ECO:0007669"/>
    <property type="project" value="UniProtKB-SubCell"/>
</dbReference>
<evidence type="ECO:0000256" key="1">
    <source>
        <dbReference type="ARBA" id="ARBA00022490"/>
    </source>
</evidence>
<feature type="binding site" evidence="9">
    <location>
        <position position="121"/>
    </location>
    <ligand>
        <name>substrate</name>
    </ligand>
</feature>
<evidence type="ECO:0000313" key="13">
    <source>
        <dbReference type="Proteomes" id="UP000010471"/>
    </source>
</evidence>
<feature type="binding site" evidence="9">
    <location>
        <position position="75"/>
    </location>
    <ligand>
        <name>substrate</name>
    </ligand>
</feature>
<keyword evidence="5 9" id="KW-0067">ATP-binding</keyword>
<evidence type="ECO:0000256" key="8">
    <source>
        <dbReference type="ARBA" id="ARBA00029346"/>
    </source>
</evidence>
<dbReference type="eggNOG" id="COG0669">
    <property type="taxonomic scope" value="Bacteria"/>
</dbReference>
<comment type="function">
    <text evidence="9">Reversibly transfers an adenylyl group from ATP to 4'-phosphopantetheine, yielding dephospho-CoA (dPCoA) and pyrophosphate.</text>
</comment>
<dbReference type="EMBL" id="CP003630">
    <property type="protein sequence ID" value="AFZ21268.1"/>
    <property type="molecule type" value="Genomic_DNA"/>
</dbReference>
<organism evidence="12 13">
    <name type="scientific">Allocoleopsis franciscana PCC 7113</name>
    <dbReference type="NCBI Taxonomy" id="1173027"/>
    <lineage>
        <taxon>Bacteria</taxon>
        <taxon>Bacillati</taxon>
        <taxon>Cyanobacteriota</taxon>
        <taxon>Cyanophyceae</taxon>
        <taxon>Coleofasciculales</taxon>
        <taxon>Coleofasciculaceae</taxon>
        <taxon>Allocoleopsis</taxon>
        <taxon>Allocoleopsis franciscana</taxon>
    </lineage>
</organism>
<dbReference type="NCBIfam" id="TIGR00125">
    <property type="entry name" value="cyt_tran_rel"/>
    <property type="match status" value="1"/>
</dbReference>
<feature type="binding site" evidence="9">
    <location>
        <begin position="157"/>
        <end position="163"/>
    </location>
    <ligand>
        <name>ATP</name>
        <dbReference type="ChEBI" id="CHEBI:30616"/>
    </ligand>
</feature>
<evidence type="ECO:0000256" key="2">
    <source>
        <dbReference type="ARBA" id="ARBA00022679"/>
    </source>
</evidence>
<keyword evidence="6 9" id="KW-0460">Magnesium</keyword>
<feature type="domain" description="Cytidyltransferase-like" evidence="11">
    <location>
        <begin position="39"/>
        <end position="167"/>
    </location>
</feature>
<evidence type="ECO:0000256" key="6">
    <source>
        <dbReference type="ARBA" id="ARBA00022842"/>
    </source>
</evidence>
<dbReference type="PATRIC" id="fig|1173027.3.peg.6251"/>
<accession>K9WM55</accession>
<gene>
    <name evidence="9" type="primary">coaD</name>
    <name evidence="12" type="ORF">Mic7113_5640</name>
</gene>
<comment type="catalytic activity">
    <reaction evidence="8 9">
        <text>(R)-4'-phosphopantetheine + ATP + H(+) = 3'-dephospho-CoA + diphosphate</text>
        <dbReference type="Rhea" id="RHEA:19801"/>
        <dbReference type="ChEBI" id="CHEBI:15378"/>
        <dbReference type="ChEBI" id="CHEBI:30616"/>
        <dbReference type="ChEBI" id="CHEBI:33019"/>
        <dbReference type="ChEBI" id="CHEBI:57328"/>
        <dbReference type="ChEBI" id="CHEBI:61723"/>
        <dbReference type="EC" id="2.7.7.3"/>
    </reaction>
</comment>
<feature type="compositionally biased region" description="Polar residues" evidence="10">
    <location>
        <begin position="201"/>
        <end position="210"/>
    </location>
</feature>
<dbReference type="EC" id="2.7.7.3" evidence="9"/>
<dbReference type="KEGG" id="mic:Mic7113_5640"/>
<dbReference type="Proteomes" id="UP000010471">
    <property type="component" value="Chromosome"/>
</dbReference>
<comment type="subunit">
    <text evidence="9">Homohexamer.</text>
</comment>
<feature type="binding site" evidence="9">
    <location>
        <begin position="43"/>
        <end position="44"/>
    </location>
    <ligand>
        <name>ATP</name>
        <dbReference type="ChEBI" id="CHEBI:30616"/>
    </ligand>
</feature>
<dbReference type="InterPro" id="IPR001980">
    <property type="entry name" value="PPAT"/>
</dbReference>
<dbReference type="InterPro" id="IPR014729">
    <property type="entry name" value="Rossmann-like_a/b/a_fold"/>
</dbReference>
<evidence type="ECO:0000313" key="12">
    <source>
        <dbReference type="EMBL" id="AFZ21268.1"/>
    </source>
</evidence>
<dbReference type="Gene3D" id="3.40.50.620">
    <property type="entry name" value="HUPs"/>
    <property type="match status" value="1"/>
</dbReference>
<comment type="similarity">
    <text evidence="9">Belongs to the bacterial CoaD family.</text>
</comment>
<feature type="binding site" evidence="9">
    <location>
        <begin position="122"/>
        <end position="124"/>
    </location>
    <ligand>
        <name>ATP</name>
        <dbReference type="ChEBI" id="CHEBI:30616"/>
    </ligand>
</feature>
<dbReference type="PRINTS" id="PR01020">
    <property type="entry name" value="LPSBIOSNTHSS"/>
</dbReference>
<evidence type="ECO:0000256" key="4">
    <source>
        <dbReference type="ARBA" id="ARBA00022741"/>
    </source>
</evidence>
<dbReference type="PANTHER" id="PTHR21342">
    <property type="entry name" value="PHOSPHOPANTETHEINE ADENYLYLTRANSFERASE"/>
    <property type="match status" value="1"/>
</dbReference>
<dbReference type="NCBIfam" id="TIGR01510">
    <property type="entry name" value="coaD_prev_kdtB"/>
    <property type="match status" value="1"/>
</dbReference>
<evidence type="ECO:0000256" key="7">
    <source>
        <dbReference type="ARBA" id="ARBA00022993"/>
    </source>
</evidence>
<dbReference type="CDD" id="cd02163">
    <property type="entry name" value="PPAT"/>
    <property type="match status" value="1"/>
</dbReference>